<keyword evidence="11" id="KW-1185">Reference proteome</keyword>
<dbReference type="Proteomes" id="UP001295423">
    <property type="component" value="Unassembled WGS sequence"/>
</dbReference>
<keyword evidence="8" id="KW-0732">Signal</keyword>
<reference evidence="10" key="1">
    <citation type="submission" date="2023-08" db="EMBL/GenBank/DDBJ databases">
        <authorList>
            <person name="Audoor S."/>
            <person name="Bilcke G."/>
        </authorList>
    </citation>
    <scope>NUCLEOTIDE SEQUENCE</scope>
</reference>
<accession>A0AAD2G8N2</accession>
<dbReference type="AlphaFoldDB" id="A0AAD2G8N2"/>
<dbReference type="GO" id="GO:0070475">
    <property type="term" value="P:rRNA base methylation"/>
    <property type="evidence" value="ECO:0007669"/>
    <property type="project" value="TreeGrafter"/>
</dbReference>
<dbReference type="Gene3D" id="3.20.20.70">
    <property type="entry name" value="Aldolase class I"/>
    <property type="match status" value="1"/>
</dbReference>
<feature type="chain" id="PRO_5042121754" description="Radical SAM core domain-containing protein" evidence="8">
    <location>
        <begin position="22"/>
        <end position="413"/>
    </location>
</feature>
<keyword evidence="6" id="KW-0411">Iron-sulfur</keyword>
<proteinExistence type="predicted"/>
<dbReference type="InterPro" id="IPR007197">
    <property type="entry name" value="rSAM"/>
</dbReference>
<feature type="domain" description="Radical SAM core" evidence="9">
    <location>
        <begin position="168"/>
        <end position="410"/>
    </location>
</feature>
<evidence type="ECO:0000256" key="3">
    <source>
        <dbReference type="ARBA" id="ARBA00022691"/>
    </source>
</evidence>
<organism evidence="10 11">
    <name type="scientific">Cylindrotheca closterium</name>
    <dbReference type="NCBI Taxonomy" id="2856"/>
    <lineage>
        <taxon>Eukaryota</taxon>
        <taxon>Sar</taxon>
        <taxon>Stramenopiles</taxon>
        <taxon>Ochrophyta</taxon>
        <taxon>Bacillariophyta</taxon>
        <taxon>Bacillariophyceae</taxon>
        <taxon>Bacillariophycidae</taxon>
        <taxon>Bacillariales</taxon>
        <taxon>Bacillariaceae</taxon>
        <taxon>Cylindrotheca</taxon>
    </lineage>
</organism>
<evidence type="ECO:0000256" key="1">
    <source>
        <dbReference type="ARBA" id="ARBA00001966"/>
    </source>
</evidence>
<sequence>MNLQLLLLASITLFKITESGAFSSQSVSSFINQEQRRLSHLSSTLSPDDTEIRSEDGENPAKRGAISMQIDELDKYLGGEGRAQIVWDCYSIGIDPADYFGSIHLGYDDYETIMQLMPSMRRTQKLDSETLEKLAALYPQGGKVEGGVARLSYLSKSSDSATKILLTLADGLQIETVIIPGKGQRSTLCVSSQVEKIRPLTSSEILAQLFFAKKLCRLEGIPDITDIVFMGMGDSVDNIENIIKATKIMTTRDLFQLSASRVTVSTVGPSPESFKAVAEAPCVIAWSVQATNDDLRKQLVPTTKYSIEELREGLIEAMLERPINGRTVLLELTLMKGVNDSLNEAEELASFAEVISERVTGCKVSINLIPYNDVGPRGEMEQNKYQRPDHKDAVAFQEYLQDHGLFSHVRTTQ</sequence>
<keyword evidence="4" id="KW-0479">Metal-binding</keyword>
<feature type="signal peptide" evidence="8">
    <location>
        <begin position="1"/>
        <end position="21"/>
    </location>
</feature>
<dbReference type="PROSITE" id="PS51918">
    <property type="entry name" value="RADICAL_SAM"/>
    <property type="match status" value="1"/>
</dbReference>
<evidence type="ECO:0000313" key="10">
    <source>
        <dbReference type="EMBL" id="CAJ1965884.1"/>
    </source>
</evidence>
<name>A0AAD2G8N2_9STRA</name>
<evidence type="ECO:0000256" key="4">
    <source>
        <dbReference type="ARBA" id="ARBA00022723"/>
    </source>
</evidence>
<evidence type="ECO:0000256" key="6">
    <source>
        <dbReference type="ARBA" id="ARBA00023014"/>
    </source>
</evidence>
<feature type="region of interest" description="Disordered" evidence="7">
    <location>
        <begin position="40"/>
        <end position="61"/>
    </location>
</feature>
<dbReference type="GO" id="GO:0051539">
    <property type="term" value="F:4 iron, 4 sulfur cluster binding"/>
    <property type="evidence" value="ECO:0007669"/>
    <property type="project" value="UniProtKB-KW"/>
</dbReference>
<dbReference type="InterPro" id="IPR013785">
    <property type="entry name" value="Aldolase_TIM"/>
</dbReference>
<dbReference type="PANTHER" id="PTHR30544:SF5">
    <property type="entry name" value="RADICAL SAM CORE DOMAIN-CONTAINING PROTEIN"/>
    <property type="match status" value="1"/>
</dbReference>
<comment type="caution">
    <text evidence="10">The sequence shown here is derived from an EMBL/GenBank/DDBJ whole genome shotgun (WGS) entry which is preliminary data.</text>
</comment>
<dbReference type="PANTHER" id="PTHR30544">
    <property type="entry name" value="23S RRNA METHYLTRANSFERASE"/>
    <property type="match status" value="1"/>
</dbReference>
<evidence type="ECO:0000256" key="2">
    <source>
        <dbReference type="ARBA" id="ARBA00022485"/>
    </source>
</evidence>
<gene>
    <name evidence="10" type="ORF">CYCCA115_LOCUS21473</name>
</gene>
<evidence type="ECO:0000256" key="7">
    <source>
        <dbReference type="SAM" id="MobiDB-lite"/>
    </source>
</evidence>
<dbReference type="GO" id="GO:0046872">
    <property type="term" value="F:metal ion binding"/>
    <property type="evidence" value="ECO:0007669"/>
    <property type="project" value="UniProtKB-KW"/>
</dbReference>
<keyword evidence="5" id="KW-0408">Iron</keyword>
<protein>
    <recommendedName>
        <fullName evidence="9">Radical SAM core domain-containing protein</fullName>
    </recommendedName>
</protein>
<keyword evidence="3" id="KW-0949">S-adenosyl-L-methionine</keyword>
<evidence type="ECO:0000256" key="8">
    <source>
        <dbReference type="SAM" id="SignalP"/>
    </source>
</evidence>
<dbReference type="EMBL" id="CAKOGP040002236">
    <property type="protein sequence ID" value="CAJ1965884.1"/>
    <property type="molecule type" value="Genomic_DNA"/>
</dbReference>
<evidence type="ECO:0000256" key="5">
    <source>
        <dbReference type="ARBA" id="ARBA00023004"/>
    </source>
</evidence>
<dbReference type="InterPro" id="IPR040072">
    <property type="entry name" value="Methyltransferase_A"/>
</dbReference>
<comment type="cofactor">
    <cofactor evidence="1">
        <name>[4Fe-4S] cluster</name>
        <dbReference type="ChEBI" id="CHEBI:49883"/>
    </cofactor>
</comment>
<feature type="compositionally biased region" description="Basic and acidic residues" evidence="7">
    <location>
        <begin position="50"/>
        <end position="61"/>
    </location>
</feature>
<dbReference type="GO" id="GO:0030488">
    <property type="term" value="P:tRNA methylation"/>
    <property type="evidence" value="ECO:0007669"/>
    <property type="project" value="TreeGrafter"/>
</dbReference>
<keyword evidence="2" id="KW-0004">4Fe-4S</keyword>
<evidence type="ECO:0000313" key="11">
    <source>
        <dbReference type="Proteomes" id="UP001295423"/>
    </source>
</evidence>
<evidence type="ECO:0000259" key="9">
    <source>
        <dbReference type="PROSITE" id="PS51918"/>
    </source>
</evidence>
<dbReference type="GO" id="GO:0003824">
    <property type="term" value="F:catalytic activity"/>
    <property type="evidence" value="ECO:0007669"/>
    <property type="project" value="InterPro"/>
</dbReference>